<dbReference type="PROSITE" id="PS50805">
    <property type="entry name" value="KRAB"/>
    <property type="match status" value="1"/>
</dbReference>
<proteinExistence type="predicted"/>
<dbReference type="GO" id="GO:0000981">
    <property type="term" value="F:DNA-binding transcription factor activity, RNA polymerase II-specific"/>
    <property type="evidence" value="ECO:0007669"/>
    <property type="project" value="TreeGrafter"/>
</dbReference>
<dbReference type="Pfam" id="PF00096">
    <property type="entry name" value="zf-C2H2"/>
    <property type="match status" value="2"/>
</dbReference>
<comment type="caution">
    <text evidence="9">The sequence shown here is derived from an EMBL/GenBank/DDBJ whole genome shotgun (WGS) entry which is preliminary data.</text>
</comment>
<dbReference type="FunFam" id="3.30.160.60:FF:000490">
    <property type="entry name" value="Zinc finger protein 605"/>
    <property type="match status" value="1"/>
</dbReference>
<dbReference type="PROSITE" id="PS50157">
    <property type="entry name" value="ZINC_FINGER_C2H2_2"/>
    <property type="match status" value="3"/>
</dbReference>
<dbReference type="InterPro" id="IPR036236">
    <property type="entry name" value="Znf_C2H2_sf"/>
</dbReference>
<keyword evidence="2" id="KW-0677">Repeat</keyword>
<feature type="region of interest" description="Disordered" evidence="6">
    <location>
        <begin position="48"/>
        <end position="134"/>
    </location>
</feature>
<gene>
    <name evidence="9" type="primary">ZKSCAN8</name>
    <name evidence="9" type="ORF">G0U57_011674</name>
</gene>
<evidence type="ECO:0000256" key="2">
    <source>
        <dbReference type="ARBA" id="ARBA00022737"/>
    </source>
</evidence>
<protein>
    <submittedName>
        <fullName evidence="9">Zinc finger with KRAB and SCAN domains 8</fullName>
    </submittedName>
</protein>
<dbReference type="Gene3D" id="3.30.160.60">
    <property type="entry name" value="Classic Zinc Finger"/>
    <property type="match status" value="3"/>
</dbReference>
<feature type="domain" description="KRAB" evidence="8">
    <location>
        <begin position="1"/>
        <end position="51"/>
    </location>
</feature>
<evidence type="ECO:0000259" key="7">
    <source>
        <dbReference type="PROSITE" id="PS50157"/>
    </source>
</evidence>
<evidence type="ECO:0000256" key="3">
    <source>
        <dbReference type="ARBA" id="ARBA00022771"/>
    </source>
</evidence>
<dbReference type="AlphaFoldDB" id="A0A8T1SCF0"/>
<feature type="compositionally biased region" description="Basic and acidic residues" evidence="6">
    <location>
        <begin position="247"/>
        <end position="258"/>
    </location>
</feature>
<feature type="region of interest" description="Disordered" evidence="6">
    <location>
        <begin position="235"/>
        <end position="258"/>
    </location>
</feature>
<evidence type="ECO:0000313" key="9">
    <source>
        <dbReference type="EMBL" id="KAG6926636.1"/>
    </source>
</evidence>
<feature type="non-terminal residue" evidence="9">
    <location>
        <position position="1"/>
    </location>
</feature>
<feature type="region of interest" description="Disordered" evidence="6">
    <location>
        <begin position="1"/>
        <end position="20"/>
    </location>
</feature>
<evidence type="ECO:0000256" key="4">
    <source>
        <dbReference type="ARBA" id="ARBA00022833"/>
    </source>
</evidence>
<evidence type="ECO:0000256" key="6">
    <source>
        <dbReference type="SAM" id="MobiDB-lite"/>
    </source>
</evidence>
<sequence length="363" mass="39947">VKEFPVTVPGGTAVTSTPAGFPISKPDVISRLEREEELWVLGLQGCEERGIPGDIHTAGDGTVSENEEANPQQEGPERVQPHGTVWGTSEGDVSPSPEEEENSERRHRPERQQGIQSAERWGKSTHRSKGVRKLKETVQLQIPAGDRPYKCSACGKSFHWRSVLITHQRIHTGEKPYKCNDCGKSFRDSSALTKHQRTHTGERPYKCNECGISFSHHSALVTHQRMHTGERPYTCDDLGKASAGDHPTSRTRESTREKNLTVALTVRKASDSIQTLTNITESTQERSPVKAPTVGKASLRDPALLNTRDCTQERDPIVALTVGSASSSAQPSFTIRESTLDSDPISVPSVGKALFGNHNWLYT</sequence>
<keyword evidence="3 5" id="KW-0863">Zinc-finger</keyword>
<dbReference type="EMBL" id="JAHGAV010000309">
    <property type="protein sequence ID" value="KAG6926636.1"/>
    <property type="molecule type" value="Genomic_DNA"/>
</dbReference>
<reference evidence="9 10" key="1">
    <citation type="journal article" date="2020" name="G3 (Bethesda)">
        <title>Draft Genome of the Common Snapping Turtle, Chelydra serpentina, a Model for Phenotypic Plasticity in Reptiles.</title>
        <authorList>
            <person name="Das D."/>
            <person name="Singh S.K."/>
            <person name="Bierstedt J."/>
            <person name="Erickson A."/>
            <person name="Galli G.L.J."/>
            <person name="Crossley D.A. 2nd"/>
            <person name="Rhen T."/>
        </authorList>
    </citation>
    <scope>NUCLEOTIDE SEQUENCE [LARGE SCALE GENOMIC DNA]</scope>
    <source>
        <strain evidence="9">KW</strain>
    </source>
</reference>
<dbReference type="PANTHER" id="PTHR23226">
    <property type="entry name" value="ZINC FINGER AND SCAN DOMAIN-CONTAINING"/>
    <property type="match status" value="1"/>
</dbReference>
<organism evidence="9 10">
    <name type="scientific">Chelydra serpentina</name>
    <name type="common">Snapping turtle</name>
    <name type="synonym">Testudo serpentina</name>
    <dbReference type="NCBI Taxonomy" id="8475"/>
    <lineage>
        <taxon>Eukaryota</taxon>
        <taxon>Metazoa</taxon>
        <taxon>Chordata</taxon>
        <taxon>Craniata</taxon>
        <taxon>Vertebrata</taxon>
        <taxon>Euteleostomi</taxon>
        <taxon>Archelosauria</taxon>
        <taxon>Testudinata</taxon>
        <taxon>Testudines</taxon>
        <taxon>Cryptodira</taxon>
        <taxon>Durocryptodira</taxon>
        <taxon>Americhelydia</taxon>
        <taxon>Chelydroidea</taxon>
        <taxon>Chelydridae</taxon>
        <taxon>Chelydra</taxon>
    </lineage>
</organism>
<dbReference type="InterPro" id="IPR013087">
    <property type="entry name" value="Znf_C2H2_type"/>
</dbReference>
<name>A0A8T1SCF0_CHESE</name>
<feature type="domain" description="C2H2-type" evidence="7">
    <location>
        <begin position="149"/>
        <end position="176"/>
    </location>
</feature>
<evidence type="ECO:0000256" key="1">
    <source>
        <dbReference type="ARBA" id="ARBA00022723"/>
    </source>
</evidence>
<dbReference type="InterPro" id="IPR001909">
    <property type="entry name" value="KRAB"/>
</dbReference>
<dbReference type="GO" id="GO:0000978">
    <property type="term" value="F:RNA polymerase II cis-regulatory region sequence-specific DNA binding"/>
    <property type="evidence" value="ECO:0007669"/>
    <property type="project" value="TreeGrafter"/>
</dbReference>
<dbReference type="Proteomes" id="UP000765507">
    <property type="component" value="Unassembled WGS sequence"/>
</dbReference>
<keyword evidence="1" id="KW-0479">Metal-binding</keyword>
<evidence type="ECO:0000313" key="10">
    <source>
        <dbReference type="Proteomes" id="UP000765507"/>
    </source>
</evidence>
<accession>A0A8T1SCF0</accession>
<feature type="domain" description="C2H2-type" evidence="7">
    <location>
        <begin position="177"/>
        <end position="204"/>
    </location>
</feature>
<keyword evidence="4" id="KW-0862">Zinc</keyword>
<dbReference type="OrthoDB" id="8113227at2759"/>
<feature type="compositionally biased region" description="Basic residues" evidence="6">
    <location>
        <begin position="123"/>
        <end position="132"/>
    </location>
</feature>
<dbReference type="PANTHER" id="PTHR23226:SF272">
    <property type="entry name" value="ZINC FINGER PROTEIN 75D"/>
    <property type="match status" value="1"/>
</dbReference>
<evidence type="ECO:0000256" key="5">
    <source>
        <dbReference type="PROSITE-ProRule" id="PRU00042"/>
    </source>
</evidence>
<dbReference type="FunFam" id="3.30.160.60:FF:002343">
    <property type="entry name" value="Zinc finger protein 33A"/>
    <property type="match status" value="2"/>
</dbReference>
<evidence type="ECO:0000259" key="8">
    <source>
        <dbReference type="PROSITE" id="PS50805"/>
    </source>
</evidence>
<feature type="domain" description="C2H2-type" evidence="7">
    <location>
        <begin position="205"/>
        <end position="232"/>
    </location>
</feature>
<keyword evidence="10" id="KW-1185">Reference proteome</keyword>
<dbReference type="SUPFAM" id="SSF57667">
    <property type="entry name" value="beta-beta-alpha zinc fingers"/>
    <property type="match status" value="2"/>
</dbReference>
<dbReference type="SMART" id="SM00355">
    <property type="entry name" value="ZnF_C2H2"/>
    <property type="match status" value="3"/>
</dbReference>
<dbReference type="PROSITE" id="PS00028">
    <property type="entry name" value="ZINC_FINGER_C2H2_1"/>
    <property type="match status" value="3"/>
</dbReference>
<dbReference type="GO" id="GO:0008270">
    <property type="term" value="F:zinc ion binding"/>
    <property type="evidence" value="ECO:0007669"/>
    <property type="project" value="UniProtKB-KW"/>
</dbReference>